<organism evidence="2 3">
    <name type="scientific">Aldrovandia affinis</name>
    <dbReference type="NCBI Taxonomy" id="143900"/>
    <lineage>
        <taxon>Eukaryota</taxon>
        <taxon>Metazoa</taxon>
        <taxon>Chordata</taxon>
        <taxon>Craniata</taxon>
        <taxon>Vertebrata</taxon>
        <taxon>Euteleostomi</taxon>
        <taxon>Actinopterygii</taxon>
        <taxon>Neopterygii</taxon>
        <taxon>Teleostei</taxon>
        <taxon>Notacanthiformes</taxon>
        <taxon>Halosauridae</taxon>
        <taxon>Aldrovandia</taxon>
    </lineage>
</organism>
<feature type="region of interest" description="Disordered" evidence="1">
    <location>
        <begin position="1"/>
        <end position="20"/>
    </location>
</feature>
<evidence type="ECO:0000313" key="2">
    <source>
        <dbReference type="EMBL" id="KAJ8378963.1"/>
    </source>
</evidence>
<accession>A0AAD7RFA6</accession>
<proteinExistence type="predicted"/>
<evidence type="ECO:0000256" key="1">
    <source>
        <dbReference type="SAM" id="MobiDB-lite"/>
    </source>
</evidence>
<gene>
    <name evidence="2" type="ORF">AAFF_G00232570</name>
</gene>
<keyword evidence="3" id="KW-1185">Reference proteome</keyword>
<dbReference type="Proteomes" id="UP001221898">
    <property type="component" value="Unassembled WGS sequence"/>
</dbReference>
<feature type="compositionally biased region" description="Basic and acidic residues" evidence="1">
    <location>
        <begin position="32"/>
        <end position="55"/>
    </location>
</feature>
<comment type="caution">
    <text evidence="2">The sequence shown here is derived from an EMBL/GenBank/DDBJ whole genome shotgun (WGS) entry which is preliminary data.</text>
</comment>
<feature type="region of interest" description="Disordered" evidence="1">
    <location>
        <begin position="32"/>
        <end position="66"/>
    </location>
</feature>
<feature type="compositionally biased region" description="Polar residues" evidence="1">
    <location>
        <begin position="9"/>
        <end position="20"/>
    </location>
</feature>
<protein>
    <submittedName>
        <fullName evidence="2">Uncharacterized protein</fullName>
    </submittedName>
</protein>
<reference evidence="2" key="1">
    <citation type="journal article" date="2023" name="Science">
        <title>Genome structures resolve the early diversification of teleost fishes.</title>
        <authorList>
            <person name="Parey E."/>
            <person name="Louis A."/>
            <person name="Montfort J."/>
            <person name="Bouchez O."/>
            <person name="Roques C."/>
            <person name="Iampietro C."/>
            <person name="Lluch J."/>
            <person name="Castinel A."/>
            <person name="Donnadieu C."/>
            <person name="Desvignes T."/>
            <person name="Floi Bucao C."/>
            <person name="Jouanno E."/>
            <person name="Wen M."/>
            <person name="Mejri S."/>
            <person name="Dirks R."/>
            <person name="Jansen H."/>
            <person name="Henkel C."/>
            <person name="Chen W.J."/>
            <person name="Zahm M."/>
            <person name="Cabau C."/>
            <person name="Klopp C."/>
            <person name="Thompson A.W."/>
            <person name="Robinson-Rechavi M."/>
            <person name="Braasch I."/>
            <person name="Lecointre G."/>
            <person name="Bobe J."/>
            <person name="Postlethwait J.H."/>
            <person name="Berthelot C."/>
            <person name="Roest Crollius H."/>
            <person name="Guiguen Y."/>
        </authorList>
    </citation>
    <scope>NUCLEOTIDE SEQUENCE</scope>
    <source>
        <strain evidence="2">NC1722</strain>
    </source>
</reference>
<name>A0AAD7RFA6_9TELE</name>
<dbReference type="AlphaFoldDB" id="A0AAD7RFA6"/>
<evidence type="ECO:0000313" key="3">
    <source>
        <dbReference type="Proteomes" id="UP001221898"/>
    </source>
</evidence>
<dbReference type="EMBL" id="JAINUG010000305">
    <property type="protein sequence ID" value="KAJ8378963.1"/>
    <property type="molecule type" value="Genomic_DNA"/>
</dbReference>
<sequence length="96" mass="11056">MQKGWDMTKLNQGNTGTLNSMKFSIEKEAFDDKEPDLVSEEKHQQEETEHLKELQEETPSSPARTAKVKFQPMTVNIDLSSVQNNDDAYDFNTDFK</sequence>